<proteinExistence type="predicted"/>
<protein>
    <submittedName>
        <fullName evidence="1">Uncharacterized protein</fullName>
    </submittedName>
</protein>
<dbReference type="AlphaFoldDB" id="A0A314Y4K6"/>
<evidence type="ECO:0000313" key="2">
    <source>
        <dbReference type="Proteomes" id="UP000250321"/>
    </source>
</evidence>
<gene>
    <name evidence="1" type="ORF">Pyn_18495</name>
</gene>
<evidence type="ECO:0000313" key="1">
    <source>
        <dbReference type="EMBL" id="PQP99320.1"/>
    </source>
</evidence>
<dbReference type="OrthoDB" id="4062651at2759"/>
<name>A0A314Y4K6_PRUYE</name>
<organism evidence="1 2">
    <name type="scientific">Prunus yedoensis var. nudiflora</name>
    <dbReference type="NCBI Taxonomy" id="2094558"/>
    <lineage>
        <taxon>Eukaryota</taxon>
        <taxon>Viridiplantae</taxon>
        <taxon>Streptophyta</taxon>
        <taxon>Embryophyta</taxon>
        <taxon>Tracheophyta</taxon>
        <taxon>Spermatophyta</taxon>
        <taxon>Magnoliopsida</taxon>
        <taxon>eudicotyledons</taxon>
        <taxon>Gunneridae</taxon>
        <taxon>Pentapetalae</taxon>
        <taxon>rosids</taxon>
        <taxon>fabids</taxon>
        <taxon>Rosales</taxon>
        <taxon>Rosaceae</taxon>
        <taxon>Amygdaloideae</taxon>
        <taxon>Amygdaleae</taxon>
        <taxon>Prunus</taxon>
    </lineage>
</organism>
<sequence length="185" mass="20389">MPLLLRHTISQAFIASVRRLQGNPYLLQPCQDIDECKLNRCMDHVTLMNFNGSPICENVAGGYTCYSNVTRATCDFDGRGGGRCYNKPEPPLPSRAYRIRTCFAGLLPPLLPIAGASPDFCHRSTRLLTSFRQTSDSIPPLYSFLHLTLPPPVLPIAGAYHGLVTKLRQKSGEALRWGGEGGRDV</sequence>
<dbReference type="EMBL" id="PJQY01001834">
    <property type="protein sequence ID" value="PQP99320.1"/>
    <property type="molecule type" value="Genomic_DNA"/>
</dbReference>
<keyword evidence="2" id="KW-1185">Reference proteome</keyword>
<reference evidence="1 2" key="1">
    <citation type="submission" date="2018-02" db="EMBL/GenBank/DDBJ databases">
        <title>Draft genome of wild Prunus yedoensis var. nudiflora.</title>
        <authorList>
            <person name="Baek S."/>
            <person name="Kim J.-H."/>
            <person name="Choi K."/>
            <person name="Kim G.-B."/>
            <person name="Cho A."/>
            <person name="Jang H."/>
            <person name="Shin C.-H."/>
            <person name="Yu H.-J."/>
            <person name="Mun J.-H."/>
        </authorList>
    </citation>
    <scope>NUCLEOTIDE SEQUENCE [LARGE SCALE GENOMIC DNA]</scope>
    <source>
        <strain evidence="2">cv. Jeju island</strain>
        <tissue evidence="1">Leaf</tissue>
    </source>
</reference>
<dbReference type="Proteomes" id="UP000250321">
    <property type="component" value="Unassembled WGS sequence"/>
</dbReference>
<accession>A0A314Y4K6</accession>
<comment type="caution">
    <text evidence="1">The sequence shown here is derived from an EMBL/GenBank/DDBJ whole genome shotgun (WGS) entry which is preliminary data.</text>
</comment>